<accession>A0A0C2H4K0</accession>
<proteinExistence type="predicted"/>
<dbReference type="AlphaFoldDB" id="A0A0C2H4K0"/>
<dbReference type="Proteomes" id="UP000054047">
    <property type="component" value="Unassembled WGS sequence"/>
</dbReference>
<gene>
    <name evidence="1" type="ORF">ANCDUO_00926</name>
</gene>
<organism evidence="1 2">
    <name type="scientific">Ancylostoma duodenale</name>
    <dbReference type="NCBI Taxonomy" id="51022"/>
    <lineage>
        <taxon>Eukaryota</taxon>
        <taxon>Metazoa</taxon>
        <taxon>Ecdysozoa</taxon>
        <taxon>Nematoda</taxon>
        <taxon>Chromadorea</taxon>
        <taxon>Rhabditida</taxon>
        <taxon>Rhabditina</taxon>
        <taxon>Rhabditomorpha</taxon>
        <taxon>Strongyloidea</taxon>
        <taxon>Ancylostomatidae</taxon>
        <taxon>Ancylostomatinae</taxon>
        <taxon>Ancylostoma</taxon>
    </lineage>
</organism>
<reference evidence="1 2" key="1">
    <citation type="submission" date="2013-12" db="EMBL/GenBank/DDBJ databases">
        <title>Draft genome of the parsitic nematode Ancylostoma duodenale.</title>
        <authorList>
            <person name="Mitreva M."/>
        </authorList>
    </citation>
    <scope>NUCLEOTIDE SEQUENCE [LARGE SCALE GENOMIC DNA]</scope>
    <source>
        <strain evidence="1 2">Zhejiang</strain>
    </source>
</reference>
<dbReference type="EMBL" id="KN726302">
    <property type="protein sequence ID" value="KIH68735.1"/>
    <property type="molecule type" value="Genomic_DNA"/>
</dbReference>
<evidence type="ECO:0000313" key="1">
    <source>
        <dbReference type="EMBL" id="KIH68735.1"/>
    </source>
</evidence>
<sequence>MLALIDTGAAITMTSQDMTPLLGVFHLQPSPIPCAIGMSGVASVGAYNIILGNDFLRLLPKWHIDYIKKIFCCGDVTLGIMTSALEHAKNDTTPITVRAAQTTILKPSTETFVECVTQRHGRTPLMLFNQDPRIIGRHLMVAPAVISSGPCHVLVTNPTKKTEIIY</sequence>
<protein>
    <recommendedName>
        <fullName evidence="3">Peptidase A2 domain-containing protein</fullName>
    </recommendedName>
</protein>
<name>A0A0C2H4K0_9BILA</name>
<evidence type="ECO:0000313" key="2">
    <source>
        <dbReference type="Proteomes" id="UP000054047"/>
    </source>
</evidence>
<keyword evidence="2" id="KW-1185">Reference proteome</keyword>
<evidence type="ECO:0008006" key="3">
    <source>
        <dbReference type="Google" id="ProtNLM"/>
    </source>
</evidence>